<proteinExistence type="predicted"/>
<sequence>MKTAATGRTVKGNFGYRNHKERPPGRSSFFIVSACQLSWPALRFHVGWDAWRPNRPAQRGRISGKIWVSRTDLAIKNFPAPFIPRYLNKYPWID</sequence>
<comment type="caution">
    <text evidence="1">The sequence shown here is derived from an EMBL/GenBank/DDBJ whole genome shotgun (WGS) entry which is preliminary data.</text>
</comment>
<name>A0A1G2HU74_9BACT</name>
<gene>
    <name evidence="1" type="ORF">A2822_03135</name>
</gene>
<evidence type="ECO:0000313" key="2">
    <source>
        <dbReference type="Proteomes" id="UP000178774"/>
    </source>
</evidence>
<protein>
    <submittedName>
        <fullName evidence="1">Uncharacterized protein</fullName>
    </submittedName>
</protein>
<dbReference type="EMBL" id="MHOP01000011">
    <property type="protein sequence ID" value="OGZ66015.1"/>
    <property type="molecule type" value="Genomic_DNA"/>
</dbReference>
<dbReference type="AlphaFoldDB" id="A0A1G2HU74"/>
<reference evidence="1 2" key="1">
    <citation type="journal article" date="2016" name="Nat. Commun.">
        <title>Thousands of microbial genomes shed light on interconnected biogeochemical processes in an aquifer system.</title>
        <authorList>
            <person name="Anantharaman K."/>
            <person name="Brown C.T."/>
            <person name="Hug L.A."/>
            <person name="Sharon I."/>
            <person name="Castelle C.J."/>
            <person name="Probst A.J."/>
            <person name="Thomas B.C."/>
            <person name="Singh A."/>
            <person name="Wilkins M.J."/>
            <person name="Karaoz U."/>
            <person name="Brodie E.L."/>
            <person name="Williams K.H."/>
            <person name="Hubbard S.S."/>
            <person name="Banfield J.F."/>
        </authorList>
    </citation>
    <scope>NUCLEOTIDE SEQUENCE [LARGE SCALE GENOMIC DNA]</scope>
</reference>
<dbReference type="Proteomes" id="UP000178774">
    <property type="component" value="Unassembled WGS sequence"/>
</dbReference>
<evidence type="ECO:0000313" key="1">
    <source>
        <dbReference type="EMBL" id="OGZ66015.1"/>
    </source>
</evidence>
<organism evidence="1 2">
    <name type="scientific">Candidatus Staskawiczbacteria bacterium RIFCSPHIGHO2_01_FULL_41_41</name>
    <dbReference type="NCBI Taxonomy" id="1802203"/>
    <lineage>
        <taxon>Bacteria</taxon>
        <taxon>Candidatus Staskawicziibacteriota</taxon>
    </lineage>
</organism>
<accession>A0A1G2HU74</accession>